<dbReference type="AlphaFoldDB" id="A0A7L9QC46"/>
<protein>
    <submittedName>
        <fullName evidence="1">Uncharacterized protein</fullName>
    </submittedName>
</protein>
<accession>A0A7L9QC46</accession>
<evidence type="ECO:0000313" key="1">
    <source>
        <dbReference type="EMBL" id="QOL00361.1"/>
    </source>
</evidence>
<name>A0A7L9QC46_9ZZZZ</name>
<proteinExistence type="predicted"/>
<organism evidence="1">
    <name type="scientific">uncultured organism</name>
    <dbReference type="NCBI Taxonomy" id="155900"/>
    <lineage>
        <taxon>unclassified sequences</taxon>
        <taxon>environmental samples</taxon>
    </lineage>
</organism>
<sequence length="159" mass="18380">MTDPKFIDVLRLEHVDCERLPNHGPYYNFGKVTPYLGGECDEGQWHFGGRHAGPGEVIRDYEHCGVTWAQLPHWAHQTLEFEDLKQLAVKGWAFVRYVVPCEELRVYRGQALFPTRHLYRADVVSLCEIERHLPAGYMSTPDEFYDQDVHTGFDLLTSA</sequence>
<reference evidence="1" key="1">
    <citation type="submission" date="2020-09" db="EMBL/GenBank/DDBJ databases">
        <title>A new high-throughput screening method to detect antimicrobial volatiles from metagenomic clone libraries.</title>
        <authorList>
            <person name="Stocker F."/>
            <person name="Obermeier M."/>
            <person name="Resch K."/>
            <person name="Berg G."/>
            <person name="Mueller Bogota C.A."/>
        </authorList>
    </citation>
    <scope>NUCLEOTIDE SEQUENCE</scope>
</reference>
<dbReference type="EMBL" id="MW000467">
    <property type="protein sequence ID" value="QOL00361.1"/>
    <property type="molecule type" value="Genomic_DNA"/>
</dbReference>